<dbReference type="EMBL" id="CP021255">
    <property type="protein sequence ID" value="AVD72095.1"/>
    <property type="molecule type" value="Genomic_DNA"/>
</dbReference>
<feature type="domain" description="Zorya protein ZorC EH" evidence="1">
    <location>
        <begin position="25"/>
        <end position="468"/>
    </location>
</feature>
<dbReference type="Proteomes" id="UP000239867">
    <property type="component" value="Chromosome"/>
</dbReference>
<gene>
    <name evidence="2" type="ORF">CAY53_11920</name>
</gene>
<dbReference type="OrthoDB" id="5431366at2"/>
<accession>A0A2L1GQX2</accession>
<dbReference type="Pfam" id="PF15611">
    <property type="entry name" value="EH_Signature"/>
    <property type="match status" value="1"/>
</dbReference>
<dbReference type="KEGG" id="deo:CAY53_11920"/>
<dbReference type="AlphaFoldDB" id="A0A2L1GQX2"/>
<proteinExistence type="predicted"/>
<name>A0A2L1GQX2_9BACT</name>
<organism evidence="2 3">
    <name type="scientific">Desulfobulbus oralis</name>
    <dbReference type="NCBI Taxonomy" id="1986146"/>
    <lineage>
        <taxon>Bacteria</taxon>
        <taxon>Pseudomonadati</taxon>
        <taxon>Thermodesulfobacteriota</taxon>
        <taxon>Desulfobulbia</taxon>
        <taxon>Desulfobulbales</taxon>
        <taxon>Desulfobulbaceae</taxon>
        <taxon>Desulfobulbus</taxon>
    </lineage>
</organism>
<dbReference type="InterPro" id="IPR028943">
    <property type="entry name" value="ZorC_EH_Signature_dom"/>
</dbReference>
<evidence type="ECO:0000259" key="1">
    <source>
        <dbReference type="Pfam" id="PF15611"/>
    </source>
</evidence>
<protein>
    <recommendedName>
        <fullName evidence="1">Zorya protein ZorC EH domain-containing protein</fullName>
    </recommendedName>
</protein>
<reference evidence="2 3" key="1">
    <citation type="journal article" date="2018" name="MBio">
        <title>Insights into the evolution of host association through the isolation and characterization of a novel human periodontal pathobiont, Desulfobulbus oralis.</title>
        <authorList>
            <person name="Cross K.L."/>
            <person name="Chirania P."/>
            <person name="Xiong W."/>
            <person name="Beall C.J."/>
            <person name="Elkins J.G."/>
            <person name="Giannone R.J."/>
            <person name="Griffen A.L."/>
            <person name="Guss A.M."/>
            <person name="Hettich R.L."/>
            <person name="Joshi S.S."/>
            <person name="Mokrzan E.M."/>
            <person name="Martin R.K."/>
            <person name="Zhulin I.B."/>
            <person name="Leys E.J."/>
            <person name="Podar M."/>
        </authorList>
    </citation>
    <scope>NUCLEOTIDE SEQUENCE [LARGE SCALE GENOMIC DNA]</scope>
    <source>
        <strain evidence="2 3">ORNL</strain>
    </source>
</reference>
<dbReference type="RefSeq" id="WP_104937298.1">
    <property type="nucleotide sequence ID" value="NZ_CP021255.1"/>
</dbReference>
<evidence type="ECO:0000313" key="2">
    <source>
        <dbReference type="EMBL" id="AVD72095.1"/>
    </source>
</evidence>
<evidence type="ECO:0000313" key="3">
    <source>
        <dbReference type="Proteomes" id="UP000239867"/>
    </source>
</evidence>
<sequence>MSPLPKLTFQLRKWRTNDFKPFANSAKKLKKLAGRAGQGTDAFEKARNELLRLAQNGQANRIPAAIQRPVDVRALSFLFGDESFRANTQITKDMLDSLHKPRTPLGLLNLMQLLGVFFRFFDQLADGGQNVFGYFCALLKKELAMRARGRAKQHSDLAILYHNRWLFSLDGPAMLVGKVLQNNLELEPAFARFALQHYRHDARFHMVCRFRYYLKQLRQLPVGADGPVLVEVCKEEVYDAPAGGDRLLGHKILEILIDRASPDTISDAWRGVILTIAGDPRVAESSNHFVKWWFKLGRKRQNKVRAWLSGFDLRLFLEALEDYGDSQAQEDLQRMFPARKAFLEGLLKQKLIQHARLFVSRGAEAYLHQHYGDNELPEYAQVQDPYRSMIYLQIGHCHMIEGSHSFRLRLYPKLPPENAITQYARKRFTPDSLGKGLQMLYHKTYGDNARSLSVVHHPNRRWLAEAIQFLRQEGIQLDVEQLLEPGAYQQFKRQYSIF</sequence>
<keyword evidence="3" id="KW-1185">Reference proteome</keyword>